<proteinExistence type="predicted"/>
<feature type="chain" id="PRO_5028244614" description="Lipoprotein" evidence="2">
    <location>
        <begin position="22"/>
        <end position="339"/>
    </location>
</feature>
<evidence type="ECO:0008006" key="4">
    <source>
        <dbReference type="Google" id="ProtNLM"/>
    </source>
</evidence>
<evidence type="ECO:0000256" key="2">
    <source>
        <dbReference type="SAM" id="SignalP"/>
    </source>
</evidence>
<dbReference type="PROSITE" id="PS51257">
    <property type="entry name" value="PROKAR_LIPOPROTEIN"/>
    <property type="match status" value="1"/>
</dbReference>
<reference evidence="3" key="1">
    <citation type="submission" date="2020-01" db="EMBL/GenBank/DDBJ databases">
        <authorList>
            <person name="Meier V. D."/>
            <person name="Meier V D."/>
        </authorList>
    </citation>
    <scope>NUCLEOTIDE SEQUENCE</scope>
    <source>
        <strain evidence="3">HLG_WM_MAG_07</strain>
    </source>
</reference>
<keyword evidence="2" id="KW-0732">Signal</keyword>
<feature type="region of interest" description="Disordered" evidence="1">
    <location>
        <begin position="21"/>
        <end position="49"/>
    </location>
</feature>
<accession>A0A6S6SQ08</accession>
<feature type="signal peptide" evidence="2">
    <location>
        <begin position="1"/>
        <end position="21"/>
    </location>
</feature>
<organism evidence="3">
    <name type="scientific">uncultured Thiotrichaceae bacterium</name>
    <dbReference type="NCBI Taxonomy" id="298394"/>
    <lineage>
        <taxon>Bacteria</taxon>
        <taxon>Pseudomonadati</taxon>
        <taxon>Pseudomonadota</taxon>
        <taxon>Gammaproteobacteria</taxon>
        <taxon>Thiotrichales</taxon>
        <taxon>Thiotrichaceae</taxon>
        <taxon>environmental samples</taxon>
    </lineage>
</organism>
<sequence length="339" mass="35613">MNRKLLATLLTSITLSLTACGGGSSKSSLDGSGSVSVDPSGSFSGQRSNAAITGGDNGNYKAFLTSFLGTNNLQDVALRNTAASNANSSNGIRDFLTISSAVKKLKATHTSNQRKAIPVSDTSACTNGGSITGSGTLDDVTRVGNIVMTFNNCIEGTLTINGISEVIIRNYNFTYDVPDSYILKAQNLSVTSGDESYTSTAIYDVVEDYTAGTAVLLINALNTANDIEIFYENLQLDTDSGGVLISGRIYTEEDGYVTITTDSRVLYNINATFPYTGGPITLAGENSNIRITPIANETIQVELDLDGDGVYEELLIIGADGNIVGNTDGDVINSDTVSF</sequence>
<evidence type="ECO:0000256" key="1">
    <source>
        <dbReference type="SAM" id="MobiDB-lite"/>
    </source>
</evidence>
<feature type="compositionally biased region" description="Low complexity" evidence="1">
    <location>
        <begin position="21"/>
        <end position="45"/>
    </location>
</feature>
<evidence type="ECO:0000313" key="3">
    <source>
        <dbReference type="EMBL" id="CAA6805057.1"/>
    </source>
</evidence>
<name>A0A6S6SQ08_9GAMM</name>
<dbReference type="AlphaFoldDB" id="A0A6S6SQ08"/>
<gene>
    <name evidence="3" type="ORF">HELGO_WM11733</name>
</gene>
<dbReference type="EMBL" id="CACVAY010000025">
    <property type="protein sequence ID" value="CAA6805057.1"/>
    <property type="molecule type" value="Genomic_DNA"/>
</dbReference>
<protein>
    <recommendedName>
        <fullName evidence="4">Lipoprotein</fullName>
    </recommendedName>
</protein>